<dbReference type="GO" id="GO:1990904">
    <property type="term" value="C:ribonucleoprotein complex"/>
    <property type="evidence" value="ECO:0007669"/>
    <property type="project" value="UniProtKB-KW"/>
</dbReference>
<dbReference type="GO" id="GO:0005737">
    <property type="term" value="C:cytoplasm"/>
    <property type="evidence" value="ECO:0007669"/>
    <property type="project" value="UniProtKB-ARBA"/>
</dbReference>
<gene>
    <name evidence="6" type="ORF">FGO68_gene13361</name>
</gene>
<dbReference type="PANTHER" id="PTHR10064:SF0">
    <property type="entry name" value="FI24544P1-RELATED"/>
    <property type="match status" value="1"/>
</dbReference>
<keyword evidence="7" id="KW-1185">Reference proteome</keyword>
<comment type="similarity">
    <text evidence="1">Belongs to the eukaryotic ribosomal protein eL22 family.</text>
</comment>
<evidence type="ECO:0000256" key="5">
    <source>
        <dbReference type="ARBA" id="ARBA00041214"/>
    </source>
</evidence>
<dbReference type="OrthoDB" id="10259820at2759"/>
<dbReference type="GO" id="GO:0005840">
    <property type="term" value="C:ribosome"/>
    <property type="evidence" value="ECO:0007669"/>
    <property type="project" value="UniProtKB-KW"/>
</dbReference>
<dbReference type="Pfam" id="PF01776">
    <property type="entry name" value="Ribosomal_L22e"/>
    <property type="match status" value="1"/>
</dbReference>
<evidence type="ECO:0000256" key="2">
    <source>
        <dbReference type="ARBA" id="ARBA00022980"/>
    </source>
</evidence>
<reference evidence="6" key="1">
    <citation type="submission" date="2019-06" db="EMBL/GenBank/DDBJ databases">
        <authorList>
            <person name="Zheng W."/>
        </authorList>
    </citation>
    <scope>NUCLEOTIDE SEQUENCE</scope>
    <source>
        <strain evidence="6">QDHG01</strain>
    </source>
</reference>
<accession>A0A8J8NJX9</accession>
<evidence type="ECO:0000256" key="4">
    <source>
        <dbReference type="ARBA" id="ARBA00040613"/>
    </source>
</evidence>
<proteinExistence type="inferred from homology"/>
<protein>
    <recommendedName>
        <fullName evidence="4">Large ribosomal subunit protein eL22</fullName>
    </recommendedName>
    <alternativeName>
        <fullName evidence="5">60S ribosomal protein L22</fullName>
    </alternativeName>
</protein>
<dbReference type="GO" id="GO:0003735">
    <property type="term" value="F:structural constituent of ribosome"/>
    <property type="evidence" value="ECO:0007669"/>
    <property type="project" value="InterPro"/>
</dbReference>
<dbReference type="EMBL" id="RRYP01014690">
    <property type="protein sequence ID" value="TNV75851.1"/>
    <property type="molecule type" value="Genomic_DNA"/>
</dbReference>
<dbReference type="FunFam" id="3.30.1360.210:FF:000001">
    <property type="entry name" value="60S ribosomal protein L22 1"/>
    <property type="match status" value="1"/>
</dbReference>
<evidence type="ECO:0000313" key="7">
    <source>
        <dbReference type="Proteomes" id="UP000785679"/>
    </source>
</evidence>
<dbReference type="Gene3D" id="3.30.1360.210">
    <property type="match status" value="1"/>
</dbReference>
<dbReference type="InterPro" id="IPR038526">
    <property type="entry name" value="Ribosomal_eL22_sf"/>
</dbReference>
<dbReference type="GO" id="GO:0002181">
    <property type="term" value="P:cytoplasmic translation"/>
    <property type="evidence" value="ECO:0007669"/>
    <property type="project" value="TreeGrafter"/>
</dbReference>
<evidence type="ECO:0000256" key="3">
    <source>
        <dbReference type="ARBA" id="ARBA00023274"/>
    </source>
</evidence>
<evidence type="ECO:0000256" key="1">
    <source>
        <dbReference type="ARBA" id="ARBA00007817"/>
    </source>
</evidence>
<dbReference type="GO" id="GO:0003723">
    <property type="term" value="F:RNA binding"/>
    <property type="evidence" value="ECO:0007669"/>
    <property type="project" value="TreeGrafter"/>
</dbReference>
<organism evidence="6 7">
    <name type="scientific">Halteria grandinella</name>
    <dbReference type="NCBI Taxonomy" id="5974"/>
    <lineage>
        <taxon>Eukaryota</taxon>
        <taxon>Sar</taxon>
        <taxon>Alveolata</taxon>
        <taxon>Ciliophora</taxon>
        <taxon>Intramacronucleata</taxon>
        <taxon>Spirotrichea</taxon>
        <taxon>Stichotrichia</taxon>
        <taxon>Sporadotrichida</taxon>
        <taxon>Halteriidae</taxon>
        <taxon>Halteria</taxon>
    </lineage>
</organism>
<name>A0A8J8NJX9_HALGN</name>
<keyword evidence="3" id="KW-0687">Ribonucleoprotein</keyword>
<sequence>MGKQTVFKKGGKTQKKIALKYTINCKLPIEDNVIVLNDFENFLKQRIKVDGKAGNLGSSVTVSKDSQSVVVQSSIPFSKRYLKYLSKKYLKKQELKEYLRVVATGKNNYELRYFNIQNDEAAE</sequence>
<evidence type="ECO:0000313" key="6">
    <source>
        <dbReference type="EMBL" id="TNV75851.1"/>
    </source>
</evidence>
<comment type="caution">
    <text evidence="6">The sequence shown here is derived from an EMBL/GenBank/DDBJ whole genome shotgun (WGS) entry which is preliminary data.</text>
</comment>
<dbReference type="PANTHER" id="PTHR10064">
    <property type="entry name" value="60S RIBOSOMAL PROTEIN L22"/>
    <property type="match status" value="1"/>
</dbReference>
<dbReference type="AlphaFoldDB" id="A0A8J8NJX9"/>
<dbReference type="InterPro" id="IPR002671">
    <property type="entry name" value="Ribosomal_eL22"/>
</dbReference>
<keyword evidence="2" id="KW-0689">Ribosomal protein</keyword>
<dbReference type="Proteomes" id="UP000785679">
    <property type="component" value="Unassembled WGS sequence"/>
</dbReference>